<keyword evidence="1" id="KW-0472">Membrane</keyword>
<name>A0A955LVD3_UNCKA</name>
<evidence type="ECO:0000313" key="2">
    <source>
        <dbReference type="EMBL" id="MCA9397290.1"/>
    </source>
</evidence>
<gene>
    <name evidence="2" type="ORF">KC573_00525</name>
</gene>
<evidence type="ECO:0000313" key="3">
    <source>
        <dbReference type="Proteomes" id="UP000699691"/>
    </source>
</evidence>
<dbReference type="EMBL" id="JAGQKY010000012">
    <property type="protein sequence ID" value="MCA9397290.1"/>
    <property type="molecule type" value="Genomic_DNA"/>
</dbReference>
<keyword evidence="1" id="KW-1133">Transmembrane helix</keyword>
<organism evidence="2 3">
    <name type="scientific">candidate division WWE3 bacterium</name>
    <dbReference type="NCBI Taxonomy" id="2053526"/>
    <lineage>
        <taxon>Bacteria</taxon>
        <taxon>Katanobacteria</taxon>
    </lineage>
</organism>
<reference evidence="2" key="2">
    <citation type="journal article" date="2021" name="Microbiome">
        <title>Successional dynamics and alternative stable states in a saline activated sludge microbial community over 9 years.</title>
        <authorList>
            <person name="Wang Y."/>
            <person name="Ye J."/>
            <person name="Ju F."/>
            <person name="Liu L."/>
            <person name="Boyd J.A."/>
            <person name="Deng Y."/>
            <person name="Parks D.H."/>
            <person name="Jiang X."/>
            <person name="Yin X."/>
            <person name="Woodcroft B.J."/>
            <person name="Tyson G.W."/>
            <person name="Hugenholtz P."/>
            <person name="Polz M.F."/>
            <person name="Zhang T."/>
        </authorList>
    </citation>
    <scope>NUCLEOTIDE SEQUENCE</scope>
    <source>
        <strain evidence="2">HKST-UBA02</strain>
    </source>
</reference>
<dbReference type="Proteomes" id="UP000699691">
    <property type="component" value="Unassembled WGS sequence"/>
</dbReference>
<dbReference type="InterPro" id="IPR013783">
    <property type="entry name" value="Ig-like_fold"/>
</dbReference>
<evidence type="ECO:0008006" key="4">
    <source>
        <dbReference type="Google" id="ProtNLM"/>
    </source>
</evidence>
<reference evidence="2" key="1">
    <citation type="submission" date="2020-04" db="EMBL/GenBank/DDBJ databases">
        <authorList>
            <person name="Zhang T."/>
        </authorList>
    </citation>
    <scope>NUCLEOTIDE SEQUENCE</scope>
    <source>
        <strain evidence="2">HKST-UBA02</strain>
    </source>
</reference>
<evidence type="ECO:0000256" key="1">
    <source>
        <dbReference type="SAM" id="Phobius"/>
    </source>
</evidence>
<accession>A0A955LVD3</accession>
<dbReference type="Gene3D" id="2.60.40.10">
    <property type="entry name" value="Immunoglobulins"/>
    <property type="match status" value="1"/>
</dbReference>
<keyword evidence="1" id="KW-0812">Transmembrane</keyword>
<protein>
    <recommendedName>
        <fullName evidence="4">PKD domain-containing protein</fullName>
    </recommendedName>
</protein>
<comment type="caution">
    <text evidence="2">The sequence shown here is derived from an EMBL/GenBank/DDBJ whole genome shotgun (WGS) entry which is preliminary data.</text>
</comment>
<feature type="transmembrane region" description="Helical" evidence="1">
    <location>
        <begin position="7"/>
        <end position="31"/>
    </location>
</feature>
<sequence length="159" mass="17942">MPKPKNLPGYFVTLIVISFIGTIILTITGIIPDTYLVAEGERFIEFSQLTCTLTTGNNRTYAVNNTAQFAIHYSSIPNPTRYADYALPALTKMESYRIEWGDGTSSTGTDQLLEPIEHIYTEPGVYQAIAYATFYHTQTEERYEKKCGPESYSRLTITE</sequence>
<dbReference type="AlphaFoldDB" id="A0A955LVD3"/>
<proteinExistence type="predicted"/>